<dbReference type="EMBL" id="UOET01000015">
    <property type="protein sequence ID" value="VAW26237.1"/>
    <property type="molecule type" value="Genomic_DNA"/>
</dbReference>
<sequence length="210" mass="23939">MIKKTLLLGMIFLFPLVSVAQQKPLTKQKISFYLKFGGGLYLDIGNGWSNYYADRDAPTVNGQQIWIEGGIRLNDGLVITAGVMHVTLDRRVGLSNYSGWQIQYNIRNYAFGLGYEFKLGKHSRLMPELAFAVHWSKVLRVYYFGKYDNSGDLTLNSEIYNEKETKAGAVFNLDYYYQFKNRLFVGLRSGVYYVSGMEGITLTPLLGVKF</sequence>
<reference evidence="1" key="1">
    <citation type="submission" date="2018-06" db="EMBL/GenBank/DDBJ databases">
        <authorList>
            <person name="Zhirakovskaya E."/>
        </authorList>
    </citation>
    <scope>NUCLEOTIDE SEQUENCE</scope>
</reference>
<evidence type="ECO:0000313" key="1">
    <source>
        <dbReference type="EMBL" id="VAW26237.1"/>
    </source>
</evidence>
<proteinExistence type="predicted"/>
<protein>
    <recommendedName>
        <fullName evidence="2">Outer membrane protein beta-barrel domain-containing protein</fullName>
    </recommendedName>
</protein>
<evidence type="ECO:0008006" key="2">
    <source>
        <dbReference type="Google" id="ProtNLM"/>
    </source>
</evidence>
<dbReference type="AlphaFoldDB" id="A0A3B0ULU8"/>
<organism evidence="1">
    <name type="scientific">hydrothermal vent metagenome</name>
    <dbReference type="NCBI Taxonomy" id="652676"/>
    <lineage>
        <taxon>unclassified sequences</taxon>
        <taxon>metagenomes</taxon>
        <taxon>ecological metagenomes</taxon>
    </lineage>
</organism>
<gene>
    <name evidence="1" type="ORF">MNBD_BACTEROID07-936</name>
</gene>
<accession>A0A3B0ULU8</accession>
<name>A0A3B0ULU8_9ZZZZ</name>